<evidence type="ECO:0008006" key="4">
    <source>
        <dbReference type="Google" id="ProtNLM"/>
    </source>
</evidence>
<dbReference type="AlphaFoldDB" id="A0A1F5ZMC1"/>
<dbReference type="Gene3D" id="1.10.1760.20">
    <property type="match status" value="1"/>
</dbReference>
<organism evidence="2 3">
    <name type="scientific">Candidatus Gottesmanbacteria bacterium RIFCSPHIGHO2_01_FULL_39_10</name>
    <dbReference type="NCBI Taxonomy" id="1798375"/>
    <lineage>
        <taxon>Bacteria</taxon>
        <taxon>Candidatus Gottesmaniibacteriota</taxon>
    </lineage>
</organism>
<gene>
    <name evidence="2" type="ORF">A2773_06160</name>
</gene>
<comment type="caution">
    <text evidence="2">The sequence shown here is derived from an EMBL/GenBank/DDBJ whole genome shotgun (WGS) entry which is preliminary data.</text>
</comment>
<feature type="transmembrane region" description="Helical" evidence="1">
    <location>
        <begin position="37"/>
        <end position="55"/>
    </location>
</feature>
<evidence type="ECO:0000313" key="2">
    <source>
        <dbReference type="EMBL" id="OGG13629.1"/>
    </source>
</evidence>
<proteinExistence type="predicted"/>
<accession>A0A1F5ZMC1</accession>
<name>A0A1F5ZMC1_9BACT</name>
<feature type="transmembrane region" description="Helical" evidence="1">
    <location>
        <begin position="158"/>
        <end position="182"/>
    </location>
</feature>
<reference evidence="2 3" key="1">
    <citation type="journal article" date="2016" name="Nat. Commun.">
        <title>Thousands of microbial genomes shed light on interconnected biogeochemical processes in an aquifer system.</title>
        <authorList>
            <person name="Anantharaman K."/>
            <person name="Brown C.T."/>
            <person name="Hug L.A."/>
            <person name="Sharon I."/>
            <person name="Castelle C.J."/>
            <person name="Probst A.J."/>
            <person name="Thomas B.C."/>
            <person name="Singh A."/>
            <person name="Wilkins M.J."/>
            <person name="Karaoz U."/>
            <person name="Brodie E.L."/>
            <person name="Williams K.H."/>
            <person name="Hubbard S.S."/>
            <person name="Banfield J.F."/>
        </authorList>
    </citation>
    <scope>NUCLEOTIDE SEQUENCE [LARGE SCALE GENOMIC DNA]</scope>
</reference>
<dbReference type="EMBL" id="MFJE01000044">
    <property type="protein sequence ID" value="OGG13629.1"/>
    <property type="molecule type" value="Genomic_DNA"/>
</dbReference>
<protein>
    <recommendedName>
        <fullName evidence="4">ECF transporter S component</fullName>
    </recommendedName>
</protein>
<feature type="transmembrane region" description="Helical" evidence="1">
    <location>
        <begin position="86"/>
        <end position="102"/>
    </location>
</feature>
<feature type="transmembrane region" description="Helical" evidence="1">
    <location>
        <begin position="114"/>
        <end position="138"/>
    </location>
</feature>
<keyword evidence="1" id="KW-0812">Transmembrane</keyword>
<feature type="transmembrane region" description="Helical" evidence="1">
    <location>
        <begin position="62"/>
        <end position="80"/>
    </location>
</feature>
<dbReference type="Proteomes" id="UP000177383">
    <property type="component" value="Unassembled WGS sequence"/>
</dbReference>
<sequence>MNIFKKMTVRELSLAAGLASISAATQLIHIGYQSPTWGMWIDVVAISWIIAFFLFGVRGSLLVSLVGALIITLFAPDTWLGASMKWIATLPTWFTLFFYVYIKKEKIEIYKNWKNLIIPIFAGIILRSALVIPLNYYYAIPIWTGMTPVQAIAAIPWWIIFIFNAIQAIIDVLVAWFIVFRFKIDRYASWYK</sequence>
<evidence type="ECO:0000256" key="1">
    <source>
        <dbReference type="SAM" id="Phobius"/>
    </source>
</evidence>
<keyword evidence="1" id="KW-1133">Transmembrane helix</keyword>
<evidence type="ECO:0000313" key="3">
    <source>
        <dbReference type="Proteomes" id="UP000177383"/>
    </source>
</evidence>
<keyword evidence="1" id="KW-0472">Membrane</keyword>
<dbReference type="STRING" id="1798375.A2773_06160"/>